<feature type="repeat" description="TPR" evidence="3">
    <location>
        <begin position="201"/>
        <end position="234"/>
    </location>
</feature>
<dbReference type="Gene3D" id="1.25.40.10">
    <property type="entry name" value="Tetratricopeptide repeat domain"/>
    <property type="match status" value="2"/>
</dbReference>
<reference evidence="5" key="1">
    <citation type="journal article" date="2019" name="Int. J. Syst. Evol. Microbiol.">
        <title>The Global Catalogue of Microorganisms (GCM) 10K type strain sequencing project: providing services to taxonomists for standard genome sequencing and annotation.</title>
        <authorList>
            <consortium name="The Broad Institute Genomics Platform"/>
            <consortium name="The Broad Institute Genome Sequencing Center for Infectious Disease"/>
            <person name="Wu L."/>
            <person name="Ma J."/>
        </authorList>
    </citation>
    <scope>NUCLEOTIDE SEQUENCE [LARGE SCALE GENOMIC DNA]</scope>
    <source>
        <strain evidence="5">JCM 16601</strain>
    </source>
</reference>
<dbReference type="SUPFAM" id="SSF48452">
    <property type="entry name" value="TPR-like"/>
    <property type="match status" value="1"/>
</dbReference>
<evidence type="ECO:0000313" key="4">
    <source>
        <dbReference type="EMBL" id="GAA3988692.1"/>
    </source>
</evidence>
<proteinExistence type="predicted"/>
<feature type="repeat" description="TPR" evidence="3">
    <location>
        <begin position="133"/>
        <end position="166"/>
    </location>
</feature>
<dbReference type="PANTHER" id="PTHR44186:SF1">
    <property type="entry name" value="BARDET-BIEDL SYNDROME 4 PROTEIN"/>
    <property type="match status" value="1"/>
</dbReference>
<sequence length="247" mass="27711">MIRNLNPKPSNEAYLNNDGQQIAFTFRNRAVYSSYIAAIEDQLNNENSAAADKLLKIADTHPKEEKILRQLIPLLINIKSNDLAKKHLIALGTISSFDMVDYSNMGYLHSLAGEHENAMKNYRKALTIEPENSAVLNNLGYELVLTEAYQEADEILQKAIKLDPELPDPYSILGLLNVLTGKLEAGRVLIDKCLGLDPANAYAHKHLGIFYLKMKEKENAFINLKKAAELDSNINVDLYLQEAQLIN</sequence>
<evidence type="ECO:0000313" key="5">
    <source>
        <dbReference type="Proteomes" id="UP001500742"/>
    </source>
</evidence>
<organism evidence="4 5">
    <name type="scientific">Mucilaginibacter dorajii</name>
    <dbReference type="NCBI Taxonomy" id="692994"/>
    <lineage>
        <taxon>Bacteria</taxon>
        <taxon>Pseudomonadati</taxon>
        <taxon>Bacteroidota</taxon>
        <taxon>Sphingobacteriia</taxon>
        <taxon>Sphingobacteriales</taxon>
        <taxon>Sphingobacteriaceae</taxon>
        <taxon>Mucilaginibacter</taxon>
    </lineage>
</organism>
<feature type="repeat" description="TPR" evidence="3">
    <location>
        <begin position="99"/>
        <end position="132"/>
    </location>
</feature>
<accession>A0ABP7QVE8</accession>
<protein>
    <recommendedName>
        <fullName evidence="6">Tetratricopeptide repeat protein</fullName>
    </recommendedName>
</protein>
<keyword evidence="2 3" id="KW-0802">TPR repeat</keyword>
<evidence type="ECO:0000256" key="1">
    <source>
        <dbReference type="ARBA" id="ARBA00022737"/>
    </source>
</evidence>
<dbReference type="SMART" id="SM00028">
    <property type="entry name" value="TPR"/>
    <property type="match status" value="4"/>
</dbReference>
<evidence type="ECO:0008006" key="6">
    <source>
        <dbReference type="Google" id="ProtNLM"/>
    </source>
</evidence>
<evidence type="ECO:0000256" key="2">
    <source>
        <dbReference type="ARBA" id="ARBA00022803"/>
    </source>
</evidence>
<gene>
    <name evidence="4" type="ORF">GCM10022210_47160</name>
</gene>
<dbReference type="Pfam" id="PF13181">
    <property type="entry name" value="TPR_8"/>
    <property type="match status" value="3"/>
</dbReference>
<name>A0ABP7QVE8_9SPHI</name>
<dbReference type="PROSITE" id="PS50005">
    <property type="entry name" value="TPR"/>
    <property type="match status" value="3"/>
</dbReference>
<dbReference type="Proteomes" id="UP001500742">
    <property type="component" value="Unassembled WGS sequence"/>
</dbReference>
<dbReference type="InterPro" id="IPR011990">
    <property type="entry name" value="TPR-like_helical_dom_sf"/>
</dbReference>
<keyword evidence="5" id="KW-1185">Reference proteome</keyword>
<keyword evidence="1" id="KW-0677">Repeat</keyword>
<dbReference type="PANTHER" id="PTHR44186">
    <property type="match status" value="1"/>
</dbReference>
<comment type="caution">
    <text evidence="4">The sequence shown here is derived from an EMBL/GenBank/DDBJ whole genome shotgun (WGS) entry which is preliminary data.</text>
</comment>
<evidence type="ECO:0000256" key="3">
    <source>
        <dbReference type="PROSITE-ProRule" id="PRU00339"/>
    </source>
</evidence>
<dbReference type="EMBL" id="BAAAZC010000030">
    <property type="protein sequence ID" value="GAA3988692.1"/>
    <property type="molecule type" value="Genomic_DNA"/>
</dbReference>
<dbReference type="RefSeq" id="WP_259092991.1">
    <property type="nucleotide sequence ID" value="NZ_BAAAZC010000030.1"/>
</dbReference>
<dbReference type="InterPro" id="IPR019734">
    <property type="entry name" value="TPR_rpt"/>
</dbReference>